<accession>A0ABV5ZM30</accession>
<dbReference type="InterPro" id="IPR008928">
    <property type="entry name" value="6-hairpin_glycosidase_sf"/>
</dbReference>
<dbReference type="Gene3D" id="2.70.98.50">
    <property type="entry name" value="putative glycoside hydrolase family protein from bacillus halodurans"/>
    <property type="match status" value="1"/>
</dbReference>
<reference evidence="2 3" key="1">
    <citation type="submission" date="2024-09" db="EMBL/GenBank/DDBJ databases">
        <authorList>
            <person name="Sun Q."/>
            <person name="Mori K."/>
        </authorList>
    </citation>
    <scope>NUCLEOTIDE SEQUENCE [LARGE SCALE GENOMIC DNA]</scope>
    <source>
        <strain evidence="2 3">ATCC 51272</strain>
    </source>
</reference>
<dbReference type="SUPFAM" id="SSF48208">
    <property type="entry name" value="Six-hairpin glycosidases"/>
    <property type="match status" value="1"/>
</dbReference>
<name>A0ABV5ZM30_9BACT</name>
<keyword evidence="3" id="KW-1185">Reference proteome</keyword>
<dbReference type="Proteomes" id="UP001589688">
    <property type="component" value="Unassembled WGS sequence"/>
</dbReference>
<proteinExistence type="predicted"/>
<gene>
    <name evidence="2" type="ORF">ACFFK8_11620</name>
</gene>
<dbReference type="EMBL" id="JBHLZF010000002">
    <property type="protein sequence ID" value="MFB9898424.1"/>
    <property type="molecule type" value="Genomic_DNA"/>
</dbReference>
<evidence type="ECO:0000313" key="3">
    <source>
        <dbReference type="Proteomes" id="UP001589688"/>
    </source>
</evidence>
<dbReference type="InterPro" id="IPR012341">
    <property type="entry name" value="6hp_glycosidase-like_sf"/>
</dbReference>
<dbReference type="RefSeq" id="WP_027953127.1">
    <property type="nucleotide sequence ID" value="NZ_JBHLZF010000002.1"/>
</dbReference>
<evidence type="ECO:0008006" key="4">
    <source>
        <dbReference type="Google" id="ProtNLM"/>
    </source>
</evidence>
<feature type="region of interest" description="Disordered" evidence="1">
    <location>
        <begin position="509"/>
        <end position="533"/>
    </location>
</feature>
<sequence length="783" mass="90003">MNKYLLFAFVLLPWTGMSLEAKTCRNMLKTQSIQPSIHTSHFPYTKADNSKRKPRQQPQQVPNNDQKKEKRWAPIVRQAVVSRHNPHITRIDSLASLTVGNGGFAFTVDATGLQTFPETYHNGVCLGTFSDWGWHAFPNPNAYQERDAWLEKDFGRGHQEVYAAQFRQPGRQRDAANYLRENPHRLHLGNIGLDLASPAKLHHIDETLELWTGKVRSRFVYDTQHYEVETLCAPHQDLIATHVQSDGEFSILFRFAYPTGGHSDDACDWTQAQRHQTTFRQNGHSCLITRQVDDTRYALRVTWKGDATLSQTAPHTLKINCKQGDLQLQCEFVQTEEQPSTPWQSFAQWGEASATHWAKYWNQGGFIDIGHVQDTRARELERRIILSQYLMGAQECGQYPPQETGLTYNSWFGKFHLEMTWWHLAHWPLWGRPELLDRPLTWHLEAENKAQAIARRQGFKGIRWMKMTDPSASEAPSNVGSYLIWQQPHLIYLAELLYRSRHPLHFTSKETGIDRRQQASRPSPAKPFDATSPKKEDALLKKYGRLVEETAEFMSDFAELDTLRHRYILRGCIPAQETLNADSTVNPPFELNYWLTTLQMAQLWREREGKGRRQGWDSIIARLSPLAFNADSLYLAAETATQTYTNTRFTSDHPALLGALGILPESRLVDPRIMHKTLDWIWNHWNWATSWGWDFPMTAMTCARLGEPSRAVDALLMPQQKNTYLVNGHNYQDQRLRVYMPGNGGLLTAVAMMAAGWDGCTLGPNPGFPKDWDVRWEGLQPMP</sequence>
<organism evidence="2 3">
    <name type="scientific">Hallella seregens ATCC 51272</name>
    <dbReference type="NCBI Taxonomy" id="1336250"/>
    <lineage>
        <taxon>Bacteria</taxon>
        <taxon>Pseudomonadati</taxon>
        <taxon>Bacteroidota</taxon>
        <taxon>Bacteroidia</taxon>
        <taxon>Bacteroidales</taxon>
        <taxon>Prevotellaceae</taxon>
        <taxon>Hallella</taxon>
    </lineage>
</organism>
<dbReference type="Gene3D" id="1.50.10.10">
    <property type="match status" value="1"/>
</dbReference>
<evidence type="ECO:0000313" key="2">
    <source>
        <dbReference type="EMBL" id="MFB9898424.1"/>
    </source>
</evidence>
<feature type="region of interest" description="Disordered" evidence="1">
    <location>
        <begin position="39"/>
        <end position="70"/>
    </location>
</feature>
<comment type="caution">
    <text evidence="2">The sequence shown here is derived from an EMBL/GenBank/DDBJ whole genome shotgun (WGS) entry which is preliminary data.</text>
</comment>
<protein>
    <recommendedName>
        <fullName evidence="4">Glycosyl hydrolase family 95 N-terminal domain-containing protein</fullName>
    </recommendedName>
</protein>
<evidence type="ECO:0000256" key="1">
    <source>
        <dbReference type="SAM" id="MobiDB-lite"/>
    </source>
</evidence>